<comment type="caution">
    <text evidence="6">The sequence shown here is derived from an EMBL/GenBank/DDBJ whole genome shotgun (WGS) entry which is preliminary data.</text>
</comment>
<evidence type="ECO:0000256" key="2">
    <source>
        <dbReference type="ARBA" id="ARBA00022723"/>
    </source>
</evidence>
<dbReference type="Pfam" id="PF00293">
    <property type="entry name" value="NUDIX"/>
    <property type="match status" value="1"/>
</dbReference>
<dbReference type="PROSITE" id="PS51462">
    <property type="entry name" value="NUDIX"/>
    <property type="match status" value="1"/>
</dbReference>
<dbReference type="PANTHER" id="PTHR12629">
    <property type="entry name" value="DIPHOSPHOINOSITOL POLYPHOSPHATE PHOSPHOHYDROLASE"/>
    <property type="match status" value="1"/>
</dbReference>
<evidence type="ECO:0000313" key="6">
    <source>
        <dbReference type="EMBL" id="KAA2235732.1"/>
    </source>
</evidence>
<evidence type="ECO:0000256" key="1">
    <source>
        <dbReference type="ARBA" id="ARBA00001946"/>
    </source>
</evidence>
<dbReference type="OrthoDB" id="7066910at2"/>
<evidence type="ECO:0000313" key="7">
    <source>
        <dbReference type="Proteomes" id="UP000323142"/>
    </source>
</evidence>
<dbReference type="EMBL" id="VUOA01000033">
    <property type="protein sequence ID" value="KAA2235732.1"/>
    <property type="molecule type" value="Genomic_DNA"/>
</dbReference>
<feature type="domain" description="Nudix hydrolase" evidence="5">
    <location>
        <begin position="10"/>
        <end position="143"/>
    </location>
</feature>
<accession>A0A5B2VBD7</accession>
<dbReference type="Gene3D" id="3.90.79.10">
    <property type="entry name" value="Nucleoside Triphosphate Pyrophosphohydrolase"/>
    <property type="match status" value="1"/>
</dbReference>
<evidence type="ECO:0000256" key="4">
    <source>
        <dbReference type="ARBA" id="ARBA00022842"/>
    </source>
</evidence>
<dbReference type="InterPro" id="IPR000086">
    <property type="entry name" value="NUDIX_hydrolase_dom"/>
</dbReference>
<dbReference type="Proteomes" id="UP000323142">
    <property type="component" value="Unassembled WGS sequence"/>
</dbReference>
<dbReference type="InterPro" id="IPR047198">
    <property type="entry name" value="DDP-like_NUDIX"/>
</dbReference>
<dbReference type="GO" id="GO:0005737">
    <property type="term" value="C:cytoplasm"/>
    <property type="evidence" value="ECO:0007669"/>
    <property type="project" value="TreeGrafter"/>
</dbReference>
<evidence type="ECO:0000256" key="3">
    <source>
        <dbReference type="ARBA" id="ARBA00022801"/>
    </source>
</evidence>
<keyword evidence="3 6" id="KW-0378">Hydrolase</keyword>
<organism evidence="6 7">
    <name type="scientific">Salinarimonas soli</name>
    <dbReference type="NCBI Taxonomy" id="1638099"/>
    <lineage>
        <taxon>Bacteria</taxon>
        <taxon>Pseudomonadati</taxon>
        <taxon>Pseudomonadota</taxon>
        <taxon>Alphaproteobacteria</taxon>
        <taxon>Hyphomicrobiales</taxon>
        <taxon>Salinarimonadaceae</taxon>
        <taxon>Salinarimonas</taxon>
    </lineage>
</organism>
<comment type="cofactor">
    <cofactor evidence="1">
        <name>Mg(2+)</name>
        <dbReference type="ChEBI" id="CHEBI:18420"/>
    </cofactor>
</comment>
<evidence type="ECO:0000259" key="5">
    <source>
        <dbReference type="PROSITE" id="PS51462"/>
    </source>
</evidence>
<keyword evidence="4" id="KW-0460">Magnesium</keyword>
<name>A0A5B2VBD7_9HYPH</name>
<protein>
    <submittedName>
        <fullName evidence="6">NUDIX hydrolase</fullName>
    </submittedName>
</protein>
<dbReference type="GO" id="GO:0046872">
    <property type="term" value="F:metal ion binding"/>
    <property type="evidence" value="ECO:0007669"/>
    <property type="project" value="UniProtKB-KW"/>
</dbReference>
<reference evidence="6 7" key="1">
    <citation type="submission" date="2019-09" db="EMBL/GenBank/DDBJ databases">
        <title>Salinarimonas rosea gen. nov., sp. nov., a new member of the a-2 subgroup of the Proteobacteria.</title>
        <authorList>
            <person name="Liu J."/>
        </authorList>
    </citation>
    <scope>NUCLEOTIDE SEQUENCE [LARGE SCALE GENOMIC DNA]</scope>
    <source>
        <strain evidence="6 7">BN140002</strain>
    </source>
</reference>
<dbReference type="CDD" id="cd04666">
    <property type="entry name" value="NUDIX_DIPP2_like_Nudt4"/>
    <property type="match status" value="1"/>
</dbReference>
<reference evidence="6 7" key="2">
    <citation type="submission" date="2019-09" db="EMBL/GenBank/DDBJ databases">
        <authorList>
            <person name="Jin C."/>
        </authorList>
    </citation>
    <scope>NUCLEOTIDE SEQUENCE [LARGE SCALE GENOMIC DNA]</scope>
    <source>
        <strain evidence="6 7">BN140002</strain>
    </source>
</reference>
<gene>
    <name evidence="6" type="ORF">F0L46_18060</name>
</gene>
<sequence length="150" mass="16821">MDTILKPSPVTRTQYAALPYRRDADGGLRLLLVTSRETRRWVIPKGWPMRGVKPHGVAAREAYEEAGVEGGIGRRGIGFYYYHKRLKDGSTVPVCVEVFPLEVSRQHERWPERGQRTSRWATPEEAAGLVEEESLSGLIRAFGEIFGPGA</sequence>
<keyword evidence="7" id="KW-1185">Reference proteome</keyword>
<dbReference type="RefSeq" id="WP_149820109.1">
    <property type="nucleotide sequence ID" value="NZ_VUOA01000033.1"/>
</dbReference>
<dbReference type="SUPFAM" id="SSF55811">
    <property type="entry name" value="Nudix"/>
    <property type="match status" value="1"/>
</dbReference>
<dbReference type="InterPro" id="IPR015797">
    <property type="entry name" value="NUDIX_hydrolase-like_dom_sf"/>
</dbReference>
<proteinExistence type="predicted"/>
<dbReference type="GO" id="GO:0016462">
    <property type="term" value="F:pyrophosphatase activity"/>
    <property type="evidence" value="ECO:0007669"/>
    <property type="project" value="InterPro"/>
</dbReference>
<keyword evidence="2" id="KW-0479">Metal-binding</keyword>
<dbReference type="AlphaFoldDB" id="A0A5B2VBD7"/>
<dbReference type="PANTHER" id="PTHR12629:SF0">
    <property type="entry name" value="DIPHOSPHOINOSITOL-POLYPHOSPHATE DIPHOSPHATASE"/>
    <property type="match status" value="1"/>
</dbReference>